<dbReference type="EMBL" id="NEXE01000068">
    <property type="protein sequence ID" value="PSN90243.1"/>
    <property type="molecule type" value="Genomic_DNA"/>
</dbReference>
<sequence length="181" mass="19451">MVFCRVIEARGLYVGKNRVGLHRASLSSLGAAVGDCVGVEGGRRTVARVGWILSRPEEANSVSMDSVIRQNCDTRVGGRVVVFKLTPKPALNVVLTPKSYPGPKEDLEALGIVNISSVSYPTLFDQPFTRYVKGKLTGYPLVVGDIVLVPVLGRQAPFSTVDTEPRGAVVVDENTQLTIRG</sequence>
<gene>
    <name evidence="5" type="ORF">B9Q03_07340</name>
</gene>
<dbReference type="InterPro" id="IPR009010">
    <property type="entry name" value="Asp_de-COase-like_dom_sf"/>
</dbReference>
<dbReference type="Pfam" id="PF02933">
    <property type="entry name" value="CDC48_2"/>
    <property type="match status" value="1"/>
</dbReference>
<evidence type="ECO:0000313" key="6">
    <source>
        <dbReference type="Proteomes" id="UP000240322"/>
    </source>
</evidence>
<dbReference type="GO" id="GO:0005524">
    <property type="term" value="F:ATP binding"/>
    <property type="evidence" value="ECO:0007669"/>
    <property type="project" value="UniProtKB-KW"/>
</dbReference>
<keyword evidence="2" id="KW-0067">ATP-binding</keyword>
<proteinExistence type="predicted"/>
<protein>
    <recommendedName>
        <fullName evidence="7">CDC48 N-terminal subdomain domain-containing protein</fullName>
    </recommendedName>
</protein>
<dbReference type="Proteomes" id="UP000240322">
    <property type="component" value="Unassembled WGS sequence"/>
</dbReference>
<dbReference type="SMART" id="SM01073">
    <property type="entry name" value="CDC48_N"/>
    <property type="match status" value="1"/>
</dbReference>
<comment type="caution">
    <text evidence="5">The sequence shown here is derived from an EMBL/GenBank/DDBJ whole genome shotgun (WGS) entry which is preliminary data.</text>
</comment>
<dbReference type="InterPro" id="IPR029067">
    <property type="entry name" value="CDC48_domain_2-like_sf"/>
</dbReference>
<dbReference type="InterPro" id="IPR004201">
    <property type="entry name" value="Cdc48_dom2"/>
</dbReference>
<feature type="domain" description="CDC48 N-terminal subdomain" evidence="4">
    <location>
        <begin position="3"/>
        <end position="88"/>
    </location>
</feature>
<organism evidence="5 6">
    <name type="scientific">Candidatus Marsarchaeota G2 archaeon OSP_D</name>
    <dbReference type="NCBI Taxonomy" id="1978157"/>
    <lineage>
        <taxon>Archaea</taxon>
        <taxon>Candidatus Marsarchaeota</taxon>
        <taxon>Candidatus Marsarchaeota group 2</taxon>
    </lineage>
</organism>
<evidence type="ECO:0008006" key="7">
    <source>
        <dbReference type="Google" id="ProtNLM"/>
    </source>
</evidence>
<evidence type="ECO:0000259" key="3">
    <source>
        <dbReference type="SMART" id="SM01072"/>
    </source>
</evidence>
<evidence type="ECO:0000256" key="1">
    <source>
        <dbReference type="ARBA" id="ARBA00022741"/>
    </source>
</evidence>
<feature type="domain" description="CDC48" evidence="3">
    <location>
        <begin position="123"/>
        <end position="181"/>
    </location>
</feature>
<reference evidence="5 6" key="1">
    <citation type="submission" date="2017-04" db="EMBL/GenBank/DDBJ databases">
        <title>Novel microbial lineages endemic to geothermal iron-oxide mats fill important gaps in the evolutionary history of Archaea.</title>
        <authorList>
            <person name="Jay Z.J."/>
            <person name="Beam J.P."/>
            <person name="Dlakic M."/>
            <person name="Rusch D.B."/>
            <person name="Kozubal M.A."/>
            <person name="Inskeep W.P."/>
        </authorList>
    </citation>
    <scope>NUCLEOTIDE SEQUENCE [LARGE SCALE GENOMIC DNA]</scope>
    <source>
        <strain evidence="5">OSP_D</strain>
    </source>
</reference>
<dbReference type="Gene3D" id="3.10.330.10">
    <property type="match status" value="1"/>
</dbReference>
<accession>A0A2R6AV94</accession>
<name>A0A2R6AV94_9ARCH</name>
<dbReference type="Pfam" id="PF02359">
    <property type="entry name" value="CDC48_N"/>
    <property type="match status" value="1"/>
</dbReference>
<dbReference type="SMART" id="SM01072">
    <property type="entry name" value="CDC48_2"/>
    <property type="match status" value="1"/>
</dbReference>
<dbReference type="AlphaFoldDB" id="A0A2R6AV94"/>
<dbReference type="Gene3D" id="2.40.40.20">
    <property type="match status" value="1"/>
</dbReference>
<dbReference type="SUPFAM" id="SSF54585">
    <property type="entry name" value="Cdc48 domain 2-like"/>
    <property type="match status" value="1"/>
</dbReference>
<evidence type="ECO:0000313" key="5">
    <source>
        <dbReference type="EMBL" id="PSN90243.1"/>
    </source>
</evidence>
<keyword evidence="1" id="KW-0547">Nucleotide-binding</keyword>
<dbReference type="SUPFAM" id="SSF50692">
    <property type="entry name" value="ADC-like"/>
    <property type="match status" value="1"/>
</dbReference>
<evidence type="ECO:0000256" key="2">
    <source>
        <dbReference type="ARBA" id="ARBA00022840"/>
    </source>
</evidence>
<dbReference type="InterPro" id="IPR003338">
    <property type="entry name" value="CDC4_N-term_subdom"/>
</dbReference>
<evidence type="ECO:0000259" key="4">
    <source>
        <dbReference type="SMART" id="SM01073"/>
    </source>
</evidence>